<dbReference type="InterPro" id="IPR007372">
    <property type="entry name" value="Lipid/polyisoprenoid-bd_YceI"/>
</dbReference>
<protein>
    <submittedName>
        <fullName evidence="2">YceI-like domain-containing protein</fullName>
    </submittedName>
</protein>
<dbReference type="RefSeq" id="WP_111595014.1">
    <property type="nucleotide sequence ID" value="NZ_QLMA01000010.1"/>
</dbReference>
<feature type="domain" description="Lipid/polyisoprenoid-binding YceI-like" evidence="1">
    <location>
        <begin position="17"/>
        <end position="75"/>
    </location>
</feature>
<dbReference type="Gene3D" id="2.40.128.110">
    <property type="entry name" value="Lipid/polyisoprenoid-binding, YceI-like"/>
    <property type="match status" value="1"/>
</dbReference>
<evidence type="ECO:0000313" key="2">
    <source>
        <dbReference type="EMBL" id="RAJ75113.1"/>
    </source>
</evidence>
<dbReference type="InterPro" id="IPR036761">
    <property type="entry name" value="TTHA0802/YceI-like_sf"/>
</dbReference>
<proteinExistence type="predicted"/>
<reference evidence="2 3" key="1">
    <citation type="submission" date="2018-06" db="EMBL/GenBank/DDBJ databases">
        <title>Genomic Encyclopedia of Archaeal and Bacterial Type Strains, Phase II (KMG-II): from individual species to whole genera.</title>
        <authorList>
            <person name="Goeker M."/>
        </authorList>
    </citation>
    <scope>NUCLEOTIDE SEQUENCE [LARGE SCALE GENOMIC DNA]</scope>
    <source>
        <strain evidence="2 3">DSM 29821</strain>
    </source>
</reference>
<evidence type="ECO:0000313" key="3">
    <source>
        <dbReference type="Proteomes" id="UP000249819"/>
    </source>
</evidence>
<name>A0A327VMS2_9BACT</name>
<dbReference type="Pfam" id="PF04264">
    <property type="entry name" value="YceI"/>
    <property type="match status" value="1"/>
</dbReference>
<dbReference type="OrthoDB" id="951410at2"/>
<gene>
    <name evidence="2" type="ORF">CLV59_110159</name>
</gene>
<dbReference type="AlphaFoldDB" id="A0A327VMS2"/>
<dbReference type="SUPFAM" id="SSF101874">
    <property type="entry name" value="YceI-like"/>
    <property type="match status" value="1"/>
</dbReference>
<evidence type="ECO:0000259" key="1">
    <source>
        <dbReference type="Pfam" id="PF04264"/>
    </source>
</evidence>
<dbReference type="Proteomes" id="UP000249819">
    <property type="component" value="Unassembled WGS sequence"/>
</dbReference>
<accession>A0A327VMS2</accession>
<sequence length="78" mass="8719">MIENDSLVGGTAAINMHPVTFPAKIQVKDGIVEANGKLVIDRTQWGIRYRSGKFYDNLADQAVWDEVELLMKVVAKDK</sequence>
<dbReference type="EMBL" id="QLMA01000010">
    <property type="protein sequence ID" value="RAJ75113.1"/>
    <property type="molecule type" value="Genomic_DNA"/>
</dbReference>
<comment type="caution">
    <text evidence="2">The sequence shown here is derived from an EMBL/GenBank/DDBJ whole genome shotgun (WGS) entry which is preliminary data.</text>
</comment>
<organism evidence="2 3">
    <name type="scientific">Chitinophaga dinghuensis</name>
    <dbReference type="NCBI Taxonomy" id="1539050"/>
    <lineage>
        <taxon>Bacteria</taxon>
        <taxon>Pseudomonadati</taxon>
        <taxon>Bacteroidota</taxon>
        <taxon>Chitinophagia</taxon>
        <taxon>Chitinophagales</taxon>
        <taxon>Chitinophagaceae</taxon>
        <taxon>Chitinophaga</taxon>
    </lineage>
</organism>
<keyword evidence="3" id="KW-1185">Reference proteome</keyword>